<feature type="compositionally biased region" description="Basic and acidic residues" evidence="1">
    <location>
        <begin position="21"/>
        <end position="67"/>
    </location>
</feature>
<reference evidence="2 3" key="1">
    <citation type="journal article" date="2023" name="G3 (Bethesda)">
        <title>A chromosome-level genome assembly of Zasmidium syzygii isolated from banana leaves.</title>
        <authorList>
            <person name="van Westerhoven A.C."/>
            <person name="Mehrabi R."/>
            <person name="Talebi R."/>
            <person name="Steentjes M.B.F."/>
            <person name="Corcolon B."/>
            <person name="Chong P.A."/>
            <person name="Kema G.H.J."/>
            <person name="Seidl M.F."/>
        </authorList>
    </citation>
    <scope>NUCLEOTIDE SEQUENCE [LARGE SCALE GENOMIC DNA]</scope>
    <source>
        <strain evidence="2 3">P124</strain>
    </source>
</reference>
<dbReference type="Proteomes" id="UP001305779">
    <property type="component" value="Unassembled WGS sequence"/>
</dbReference>
<sequence>MSRLQTSRLNYRAQQQHRLNHAADESRKEEIERAKQEQLRDQKQGRNEWKQELGSESESVVKADRGELNASKETISELQKESAKAAQREKDGK</sequence>
<dbReference type="EMBL" id="JAXOVC010000014">
    <property type="protein sequence ID" value="KAK4494205.1"/>
    <property type="molecule type" value="Genomic_DNA"/>
</dbReference>
<keyword evidence="3" id="KW-1185">Reference proteome</keyword>
<gene>
    <name evidence="2" type="ORF">PRZ48_014503</name>
</gene>
<comment type="caution">
    <text evidence="2">The sequence shown here is derived from an EMBL/GenBank/DDBJ whole genome shotgun (WGS) entry which is preliminary data.</text>
</comment>
<feature type="compositionally biased region" description="Basic and acidic residues" evidence="1">
    <location>
        <begin position="74"/>
        <end position="93"/>
    </location>
</feature>
<feature type="region of interest" description="Disordered" evidence="1">
    <location>
        <begin position="1"/>
        <end position="93"/>
    </location>
</feature>
<accession>A0ABR0DYF2</accession>
<evidence type="ECO:0000313" key="3">
    <source>
        <dbReference type="Proteomes" id="UP001305779"/>
    </source>
</evidence>
<protein>
    <submittedName>
        <fullName evidence="2">Uncharacterized protein</fullName>
    </submittedName>
</protein>
<evidence type="ECO:0000256" key="1">
    <source>
        <dbReference type="SAM" id="MobiDB-lite"/>
    </source>
</evidence>
<feature type="compositionally biased region" description="Polar residues" evidence="1">
    <location>
        <begin position="1"/>
        <end position="17"/>
    </location>
</feature>
<name>A0ABR0DYF2_ZASCE</name>
<evidence type="ECO:0000313" key="2">
    <source>
        <dbReference type="EMBL" id="KAK4494205.1"/>
    </source>
</evidence>
<organism evidence="2 3">
    <name type="scientific">Zasmidium cellare</name>
    <name type="common">Wine cellar mold</name>
    <name type="synonym">Racodium cellare</name>
    <dbReference type="NCBI Taxonomy" id="395010"/>
    <lineage>
        <taxon>Eukaryota</taxon>
        <taxon>Fungi</taxon>
        <taxon>Dikarya</taxon>
        <taxon>Ascomycota</taxon>
        <taxon>Pezizomycotina</taxon>
        <taxon>Dothideomycetes</taxon>
        <taxon>Dothideomycetidae</taxon>
        <taxon>Mycosphaerellales</taxon>
        <taxon>Mycosphaerellaceae</taxon>
        <taxon>Zasmidium</taxon>
    </lineage>
</organism>
<proteinExistence type="predicted"/>